<dbReference type="PANTHER" id="PTHR13126">
    <property type="entry name" value="CHAPERONE ATP11"/>
    <property type="match status" value="1"/>
</dbReference>
<dbReference type="EMBL" id="REGN01001426">
    <property type="protein sequence ID" value="RNA34718.1"/>
    <property type="molecule type" value="Genomic_DNA"/>
</dbReference>
<dbReference type="GO" id="GO:0033615">
    <property type="term" value="P:mitochondrial proton-transporting ATP synthase complex assembly"/>
    <property type="evidence" value="ECO:0007669"/>
    <property type="project" value="TreeGrafter"/>
</dbReference>
<evidence type="ECO:0000256" key="4">
    <source>
        <dbReference type="ARBA" id="ARBA00023128"/>
    </source>
</evidence>
<accession>A0A3M7SGJ9</accession>
<evidence type="ECO:0000256" key="3">
    <source>
        <dbReference type="ARBA" id="ARBA00022946"/>
    </source>
</evidence>
<name>A0A3M7SGJ9_BRAPC</name>
<dbReference type="Proteomes" id="UP000276133">
    <property type="component" value="Unassembled WGS sequence"/>
</dbReference>
<gene>
    <name evidence="5" type="ORF">BpHYR1_051954</name>
</gene>
<reference evidence="5 6" key="1">
    <citation type="journal article" date="2018" name="Sci. Rep.">
        <title>Genomic signatures of local adaptation to the degree of environmental predictability in rotifers.</title>
        <authorList>
            <person name="Franch-Gras L."/>
            <person name="Hahn C."/>
            <person name="Garcia-Roger E.M."/>
            <person name="Carmona M.J."/>
            <person name="Serra M."/>
            <person name="Gomez A."/>
        </authorList>
    </citation>
    <scope>NUCLEOTIDE SEQUENCE [LARGE SCALE GENOMIC DNA]</scope>
    <source>
        <strain evidence="5">HYR1</strain>
    </source>
</reference>
<comment type="similarity">
    <text evidence="2">Belongs to the ATP11 family.</text>
</comment>
<keyword evidence="3" id="KW-0809">Transit peptide</keyword>
<comment type="subcellular location">
    <subcellularLocation>
        <location evidence="1">Mitochondrion</location>
    </subcellularLocation>
</comment>
<dbReference type="InterPro" id="IPR010591">
    <property type="entry name" value="ATP11"/>
</dbReference>
<sequence length="280" mass="33379">MSVPLRNLINLTKILKPKSFRTKLAFYSNEKTDKKDEMNLLKTNPYFEKYEEKLKAVYKENPKTFLENLKNKQPEKIGDGPISDLIESKMEHALNRRKNLDCIMKTEMLNDLPPEEIKNIWSTYMKERSRLSDMLTLDEYSKIRERSKQFNTFLFPLQKDQGFEFILTQWSANECHFTSLINFQAHGENAPSIMSAIYYDDLKDTKKVVLEMVEVDTNTLKMEEAKLLMHLMKLYYLKSEDNDEKYTLMNIFTKKPDEFKHMDIIKQFENDNLNLENFKE</sequence>
<keyword evidence="4" id="KW-0496">Mitochondrion</keyword>
<dbReference type="OrthoDB" id="16535at2759"/>
<dbReference type="STRING" id="10195.A0A3M7SGJ9"/>
<comment type="caution">
    <text evidence="5">The sequence shown here is derived from an EMBL/GenBank/DDBJ whole genome shotgun (WGS) entry which is preliminary data.</text>
</comment>
<dbReference type="Pfam" id="PF06644">
    <property type="entry name" value="ATP11"/>
    <property type="match status" value="1"/>
</dbReference>
<evidence type="ECO:0000313" key="6">
    <source>
        <dbReference type="Proteomes" id="UP000276133"/>
    </source>
</evidence>
<protein>
    <submittedName>
        <fullName evidence="5">ATP synthase mitochondrial F1 complex assembly factor 1</fullName>
    </submittedName>
</protein>
<keyword evidence="6" id="KW-1185">Reference proteome</keyword>
<evidence type="ECO:0000256" key="2">
    <source>
        <dbReference type="ARBA" id="ARBA00009116"/>
    </source>
</evidence>
<organism evidence="5 6">
    <name type="scientific">Brachionus plicatilis</name>
    <name type="common">Marine rotifer</name>
    <name type="synonym">Brachionus muelleri</name>
    <dbReference type="NCBI Taxonomy" id="10195"/>
    <lineage>
        <taxon>Eukaryota</taxon>
        <taxon>Metazoa</taxon>
        <taxon>Spiralia</taxon>
        <taxon>Gnathifera</taxon>
        <taxon>Rotifera</taxon>
        <taxon>Eurotatoria</taxon>
        <taxon>Monogononta</taxon>
        <taxon>Pseudotrocha</taxon>
        <taxon>Ploima</taxon>
        <taxon>Brachionidae</taxon>
        <taxon>Brachionus</taxon>
    </lineage>
</organism>
<dbReference type="AlphaFoldDB" id="A0A3M7SGJ9"/>
<evidence type="ECO:0000313" key="5">
    <source>
        <dbReference type="EMBL" id="RNA34718.1"/>
    </source>
</evidence>
<dbReference type="GO" id="GO:0005739">
    <property type="term" value="C:mitochondrion"/>
    <property type="evidence" value="ECO:0007669"/>
    <property type="project" value="UniProtKB-SubCell"/>
</dbReference>
<dbReference type="PANTHER" id="PTHR13126:SF0">
    <property type="entry name" value="ATP SYNTHASE MITOCHONDRIAL F1 COMPLEX ASSEMBLY FACTOR 1"/>
    <property type="match status" value="1"/>
</dbReference>
<evidence type="ECO:0000256" key="1">
    <source>
        <dbReference type="ARBA" id="ARBA00004173"/>
    </source>
</evidence>
<proteinExistence type="inferred from homology"/>